<dbReference type="Pfam" id="PF21773">
    <property type="entry name" value="ODAD1_CC"/>
    <property type="match status" value="1"/>
</dbReference>
<dbReference type="GO" id="GO:0003341">
    <property type="term" value="P:cilium movement"/>
    <property type="evidence" value="ECO:0007669"/>
    <property type="project" value="TreeGrafter"/>
</dbReference>
<protein>
    <recommendedName>
        <fullName evidence="4">ODAD1 central coiled coil region domain-containing protein</fullName>
    </recommendedName>
</protein>
<name>A0AAY4CUG7_9TELE</name>
<feature type="compositionally biased region" description="Basic and acidic residues" evidence="3">
    <location>
        <begin position="529"/>
        <end position="543"/>
    </location>
</feature>
<dbReference type="RefSeq" id="XP_028854865.1">
    <property type="nucleotide sequence ID" value="XM_028999032.1"/>
</dbReference>
<dbReference type="Ensembl" id="ENSDCDT00010046255.1">
    <property type="protein sequence ID" value="ENSDCDP00010036783.1"/>
    <property type="gene ID" value="ENSDCDG00010024046.1"/>
</dbReference>
<keyword evidence="1 2" id="KW-0175">Coiled coil</keyword>
<dbReference type="PANTHER" id="PTHR21694:SF35">
    <property type="entry name" value="OUTER DYNEIN ARM-DOCKING COMPLEX SUBUNIT 1"/>
    <property type="match status" value="1"/>
</dbReference>
<dbReference type="PANTHER" id="PTHR21694">
    <property type="entry name" value="COILED-COIL DOMAIN-CONTAINING PROTEIN 63"/>
    <property type="match status" value="1"/>
</dbReference>
<feature type="compositionally biased region" description="Basic and acidic residues" evidence="3">
    <location>
        <begin position="124"/>
        <end position="134"/>
    </location>
</feature>
<reference evidence="5" key="3">
    <citation type="submission" date="2025-09" db="UniProtKB">
        <authorList>
            <consortium name="Ensembl"/>
        </authorList>
    </citation>
    <scope>IDENTIFICATION</scope>
</reference>
<evidence type="ECO:0000256" key="3">
    <source>
        <dbReference type="SAM" id="MobiDB-lite"/>
    </source>
</evidence>
<dbReference type="InterPro" id="IPR049258">
    <property type="entry name" value="ODAD1_CC"/>
</dbReference>
<keyword evidence="6" id="KW-1185">Reference proteome</keyword>
<evidence type="ECO:0000259" key="4">
    <source>
        <dbReference type="Pfam" id="PF21773"/>
    </source>
</evidence>
<dbReference type="GeneID" id="114801075"/>
<reference evidence="5" key="2">
    <citation type="submission" date="2025-08" db="UniProtKB">
        <authorList>
            <consortium name="Ensembl"/>
        </authorList>
    </citation>
    <scope>IDENTIFICATION</scope>
</reference>
<evidence type="ECO:0000256" key="1">
    <source>
        <dbReference type="ARBA" id="ARBA00023054"/>
    </source>
</evidence>
<evidence type="ECO:0000313" key="5">
    <source>
        <dbReference type="Ensembl" id="ENSDCDP00010036783.1"/>
    </source>
</evidence>
<dbReference type="Proteomes" id="UP000694580">
    <property type="component" value="Chromosome 12"/>
</dbReference>
<dbReference type="GO" id="GO:0005930">
    <property type="term" value="C:axoneme"/>
    <property type="evidence" value="ECO:0007669"/>
    <property type="project" value="TreeGrafter"/>
</dbReference>
<evidence type="ECO:0000313" key="6">
    <source>
        <dbReference type="Proteomes" id="UP000694580"/>
    </source>
</evidence>
<accession>A0AAY4CUG7</accession>
<dbReference type="GeneTree" id="ENSGT00940000153116"/>
<proteinExistence type="predicted"/>
<organism evidence="5 6">
    <name type="scientific">Denticeps clupeoides</name>
    <name type="common">denticle herring</name>
    <dbReference type="NCBI Taxonomy" id="299321"/>
    <lineage>
        <taxon>Eukaryota</taxon>
        <taxon>Metazoa</taxon>
        <taxon>Chordata</taxon>
        <taxon>Craniata</taxon>
        <taxon>Vertebrata</taxon>
        <taxon>Euteleostomi</taxon>
        <taxon>Actinopterygii</taxon>
        <taxon>Neopterygii</taxon>
        <taxon>Teleostei</taxon>
        <taxon>Clupei</taxon>
        <taxon>Clupeiformes</taxon>
        <taxon>Denticipitoidei</taxon>
        <taxon>Denticipitidae</taxon>
        <taxon>Denticeps</taxon>
    </lineage>
</organism>
<feature type="region of interest" description="Disordered" evidence="3">
    <location>
        <begin position="124"/>
        <end position="146"/>
    </location>
</feature>
<dbReference type="AlphaFoldDB" id="A0AAY4CUG7"/>
<gene>
    <name evidence="5" type="primary">odad1</name>
</gene>
<feature type="coiled-coil region" evidence="2">
    <location>
        <begin position="336"/>
        <end position="370"/>
    </location>
</feature>
<feature type="region of interest" description="Disordered" evidence="3">
    <location>
        <begin position="529"/>
        <end position="553"/>
    </location>
</feature>
<feature type="domain" description="ODAD1 central coiled coil region" evidence="4">
    <location>
        <begin position="146"/>
        <end position="427"/>
    </location>
</feature>
<dbReference type="InterPro" id="IPR051876">
    <property type="entry name" value="ODA-DC/CCD"/>
</dbReference>
<sequence>MPRGRAVSARSDNSDMDEFGDIEIVKLQRQFRIVAADRQAYSIQSQELIRKQRQEMVFLHSEHEELQCRLRVFEMLPRQQQDTEDAHHLHCQLTQRGDVEEQLEGEKAAQAELEHRIMIMEEKRSDLRTGERKASQKQTLQVHQTQKAAQTVENKLDRALVHLNEQLAKNSRLREELDILCVERVRFQQLLRRLEKGHLDICKDVDDVISQSTAAFDARAEAQSKLTLLKEKAVKDQAQQSAEMKELQRIIEHERQLKEFLSTKYNDRGRQKEVQDLSRQQESREQKKADIVEQTFVHLEEVYQKICSVTGEEYLDVAVSRFNEIEDRSFALFNYMNEQNSEAENQKEKINQIKEKLDQLYSEEMQHQSEHHAALQDLKELQTDIAAQASEFQASAISRIMDQIKAGVSHVTKNLSCDHSLVEDMLSSTSAITDNNIMTHLGLLEQKSNEFLTIQAFIRSKDLDQEYDPKDVAHCLLGQSAEFEKQNVIVQSPVTWDEYDTDTQLTDEEERPLTQEELRQRILREVAHHEGVPQTRSVKEAKVSRSTRVPSIL</sequence>
<feature type="compositionally biased region" description="Polar residues" evidence="3">
    <location>
        <begin position="544"/>
        <end position="553"/>
    </location>
</feature>
<evidence type="ECO:0000256" key="2">
    <source>
        <dbReference type="SAM" id="Coils"/>
    </source>
</evidence>
<dbReference type="GO" id="GO:0036158">
    <property type="term" value="P:outer dynein arm assembly"/>
    <property type="evidence" value="ECO:0007669"/>
    <property type="project" value="TreeGrafter"/>
</dbReference>
<reference evidence="5 6" key="1">
    <citation type="submission" date="2020-06" db="EMBL/GenBank/DDBJ databases">
        <authorList>
            <consortium name="Wellcome Sanger Institute Data Sharing"/>
        </authorList>
    </citation>
    <scope>NUCLEOTIDE SEQUENCE [LARGE SCALE GENOMIC DNA]</scope>
</reference>
<feature type="compositionally biased region" description="Polar residues" evidence="3">
    <location>
        <begin position="136"/>
        <end position="146"/>
    </location>
</feature>